<name>E9HTZ4_DAPPU</name>
<feature type="domain" description="CCHC-type" evidence="2">
    <location>
        <begin position="456"/>
        <end position="471"/>
    </location>
</feature>
<dbReference type="Proteomes" id="UP000000305">
    <property type="component" value="Unassembled WGS sequence"/>
</dbReference>
<organism evidence="3 4">
    <name type="scientific">Daphnia pulex</name>
    <name type="common">Water flea</name>
    <dbReference type="NCBI Taxonomy" id="6669"/>
    <lineage>
        <taxon>Eukaryota</taxon>
        <taxon>Metazoa</taxon>
        <taxon>Ecdysozoa</taxon>
        <taxon>Arthropoda</taxon>
        <taxon>Crustacea</taxon>
        <taxon>Branchiopoda</taxon>
        <taxon>Diplostraca</taxon>
        <taxon>Cladocera</taxon>
        <taxon>Anomopoda</taxon>
        <taxon>Daphniidae</taxon>
        <taxon>Daphnia</taxon>
    </lineage>
</organism>
<dbReference type="KEGG" id="dpx:DAPPUDRAFT_117859"/>
<feature type="region of interest" description="Disordered" evidence="1">
    <location>
        <begin position="310"/>
        <end position="382"/>
    </location>
</feature>
<dbReference type="InParanoid" id="E9HTZ4"/>
<dbReference type="AlphaFoldDB" id="E9HTZ4"/>
<feature type="compositionally biased region" description="Polar residues" evidence="1">
    <location>
        <begin position="311"/>
        <end position="327"/>
    </location>
</feature>
<proteinExistence type="predicted"/>
<accession>E9HTZ4</accession>
<dbReference type="GO" id="GO:0008270">
    <property type="term" value="F:zinc ion binding"/>
    <property type="evidence" value="ECO:0007669"/>
    <property type="project" value="InterPro"/>
</dbReference>
<dbReference type="PANTHER" id="PTHR23002">
    <property type="entry name" value="ZINC FINGER CCHC DOMAIN CONTAINING PROTEIN"/>
    <property type="match status" value="1"/>
</dbReference>
<feature type="compositionally biased region" description="Pro residues" evidence="1">
    <location>
        <begin position="480"/>
        <end position="493"/>
    </location>
</feature>
<reference evidence="3 4" key="1">
    <citation type="journal article" date="2011" name="Science">
        <title>The ecoresponsive genome of Daphnia pulex.</title>
        <authorList>
            <person name="Colbourne J.K."/>
            <person name="Pfrender M.E."/>
            <person name="Gilbert D."/>
            <person name="Thomas W.K."/>
            <person name="Tucker A."/>
            <person name="Oakley T.H."/>
            <person name="Tokishita S."/>
            <person name="Aerts A."/>
            <person name="Arnold G.J."/>
            <person name="Basu M.K."/>
            <person name="Bauer D.J."/>
            <person name="Caceres C.E."/>
            <person name="Carmel L."/>
            <person name="Casola C."/>
            <person name="Choi J.H."/>
            <person name="Detter J.C."/>
            <person name="Dong Q."/>
            <person name="Dusheyko S."/>
            <person name="Eads B.D."/>
            <person name="Frohlich T."/>
            <person name="Geiler-Samerotte K.A."/>
            <person name="Gerlach D."/>
            <person name="Hatcher P."/>
            <person name="Jogdeo S."/>
            <person name="Krijgsveld J."/>
            <person name="Kriventseva E.V."/>
            <person name="Kultz D."/>
            <person name="Laforsch C."/>
            <person name="Lindquist E."/>
            <person name="Lopez J."/>
            <person name="Manak J.R."/>
            <person name="Muller J."/>
            <person name="Pangilinan J."/>
            <person name="Patwardhan R.P."/>
            <person name="Pitluck S."/>
            <person name="Pritham E.J."/>
            <person name="Rechtsteiner A."/>
            <person name="Rho M."/>
            <person name="Rogozin I.B."/>
            <person name="Sakarya O."/>
            <person name="Salamov A."/>
            <person name="Schaack S."/>
            <person name="Shapiro H."/>
            <person name="Shiga Y."/>
            <person name="Skalitzky C."/>
            <person name="Smith Z."/>
            <person name="Souvorov A."/>
            <person name="Sung W."/>
            <person name="Tang Z."/>
            <person name="Tsuchiya D."/>
            <person name="Tu H."/>
            <person name="Vos H."/>
            <person name="Wang M."/>
            <person name="Wolf Y.I."/>
            <person name="Yamagata H."/>
            <person name="Yamada T."/>
            <person name="Ye Y."/>
            <person name="Shaw J.R."/>
            <person name="Andrews J."/>
            <person name="Crease T.J."/>
            <person name="Tang H."/>
            <person name="Lucas S.M."/>
            <person name="Robertson H.M."/>
            <person name="Bork P."/>
            <person name="Koonin E.V."/>
            <person name="Zdobnov E.M."/>
            <person name="Grigoriev I.V."/>
            <person name="Lynch M."/>
            <person name="Boore J.L."/>
        </authorList>
    </citation>
    <scope>NUCLEOTIDE SEQUENCE [LARGE SCALE GENOMIC DNA]</scope>
</reference>
<sequence length="493" mass="54834">MLNNDVFGARPKLVRTPIIIVLNPLYNVVEVEIHAPPVSPIPSNSVVSDCQESFANIVDTGSTKLIQDPVRKIQGSTDKELKTRVYSEIQKKLRSYSEYSGVGHRVGTDRSISGDEVSRDNNRIIEIPTRANPARAEGSKRTSPGNQAVDGSTIKLREENIDIPSGGNSVSSRTSSVCTKKRRTFPKLFSKPGNTKGRRGRRLSHGSSRNWRSVLLRARKFYKFTRKFSEKYSSPLHVSELSLQIGTSTITQSGAIGNTQAGADQSIEQIKSASPSQEVLTQNIYPRVRIIDQENEEEFEKINFISSFSFRGTSPESEQAEPSGQSKQVRESISPEPEKTITREQNSSLRQTSPAGGQTEPSEQSQRFGVLRSTQSEKTITKEQTLDGIFADFGESQGHVKNNCPVPRQQNFQPNFPSNFQSNYQPNFQPNHQQNFQQSFSQNQQVEALESAKPPICYNCRGIGHKSFECQMKPMGPGHPNLPGPPPKKQGNQ</sequence>
<dbReference type="InterPro" id="IPR001878">
    <property type="entry name" value="Znf_CCHC"/>
</dbReference>
<evidence type="ECO:0000256" key="1">
    <source>
        <dbReference type="SAM" id="MobiDB-lite"/>
    </source>
</evidence>
<dbReference type="InterPro" id="IPR051714">
    <property type="entry name" value="Znf_CCHC_NABP"/>
</dbReference>
<dbReference type="EMBL" id="GL732791">
    <property type="protein sequence ID" value="EFX64787.1"/>
    <property type="molecule type" value="Genomic_DNA"/>
</dbReference>
<protein>
    <recommendedName>
        <fullName evidence="2">CCHC-type domain-containing protein</fullName>
    </recommendedName>
</protein>
<keyword evidence="4" id="KW-1185">Reference proteome</keyword>
<evidence type="ECO:0000313" key="3">
    <source>
        <dbReference type="EMBL" id="EFX64787.1"/>
    </source>
</evidence>
<dbReference type="Pfam" id="PF00098">
    <property type="entry name" value="zf-CCHC"/>
    <property type="match status" value="1"/>
</dbReference>
<dbReference type="HOGENOM" id="CLU_004877_1_0_1"/>
<feature type="region of interest" description="Disordered" evidence="1">
    <location>
        <begin position="187"/>
        <end position="207"/>
    </location>
</feature>
<evidence type="ECO:0000313" key="4">
    <source>
        <dbReference type="Proteomes" id="UP000000305"/>
    </source>
</evidence>
<evidence type="ECO:0000259" key="2">
    <source>
        <dbReference type="Pfam" id="PF00098"/>
    </source>
</evidence>
<dbReference type="Gene3D" id="4.10.60.10">
    <property type="entry name" value="Zinc finger, CCHC-type"/>
    <property type="match status" value="1"/>
</dbReference>
<feature type="compositionally biased region" description="Polar residues" evidence="1">
    <location>
        <begin position="343"/>
        <end position="378"/>
    </location>
</feature>
<dbReference type="PhylomeDB" id="E9HTZ4"/>
<gene>
    <name evidence="3" type="ORF">DAPPUDRAFT_117859</name>
</gene>
<feature type="region of interest" description="Disordered" evidence="1">
    <location>
        <begin position="471"/>
        <end position="493"/>
    </location>
</feature>
<dbReference type="GO" id="GO:0003676">
    <property type="term" value="F:nucleic acid binding"/>
    <property type="evidence" value="ECO:0007669"/>
    <property type="project" value="InterPro"/>
</dbReference>